<feature type="compositionally biased region" description="Polar residues" evidence="6">
    <location>
        <begin position="13"/>
        <end position="26"/>
    </location>
</feature>
<name>A0A151GRH9_DRECN</name>
<evidence type="ECO:0000256" key="4">
    <source>
        <dbReference type="ARBA" id="ARBA00022927"/>
    </source>
</evidence>
<sequence>MWLDRLAGAPTGLSGQSTPQPGSRSYSPLPRKNFPATLSPYVTSQRPGHSPRGSSLSLASNESSTSASLLSSARRVNGSGLRQTSTTAADVPESLKTLERLLQTDAKERTGSITEEDVGFDVDFGPHSLLDLASSQGSQESEDLATSASCSQTAQESRSLSSEGRQCRPNAADASKLDDKDKSRLDHLHRSISACDNVLHSVETNLASFRRDLAAVSADIEYLQARSTALSRRLQHRQEVEKTLSPFVDELCISPDIISKISTGHIDDSWAKMLSVVDKKSVMHARKTSLGAPRSKASEELGPLLERLTMKVRCPSARWSELNRSDLLITVTQAIERVRDFLVAQIKALRSPHINAQIIQQQNFVKFKDLYTFLHKHHGTLADEISQAYMNTMRWYYLTQFGRYDKALGKLKVHTLDKNDTLGHEDTSRMAAVLSSSRVAGPPHDPFNLGHRADLLKAKNQSALSSYLAEEDQATHYLEIPFQNFNLALIDNATAEYTFLVAFFSPALSISQILRNFNYIFEPTFDLGRRLSKSLASDSFDALGILLCIRLNQHVAFELQRRRVPAVDGYVNGTNMLLWPRLQVVMDRHCESVRLLTNSLPAKHHRSGGQSKLAAAPHVVSQRFGQLLHGFLTLCAEAGDDEPVAASLQRLRSEVEAFLNRLSLSYGSDKRKSGRFLYNNYSLILTIIGDAEGKLAAAQQEHFEQLKSAHQEES</sequence>
<comment type="caution">
    <text evidence="9">The sequence shown here is derived from an EMBL/GenBank/DDBJ whole genome shotgun (WGS) entry which is preliminary data.</text>
</comment>
<proteinExistence type="inferred from homology"/>
<dbReference type="GO" id="GO:0019905">
    <property type="term" value="F:syntaxin binding"/>
    <property type="evidence" value="ECO:0007669"/>
    <property type="project" value="TreeGrafter"/>
</dbReference>
<dbReference type="GO" id="GO:0015031">
    <property type="term" value="P:protein transport"/>
    <property type="evidence" value="ECO:0007669"/>
    <property type="project" value="UniProtKB-KW"/>
</dbReference>
<feature type="domain" description="Vps52 coiled-coil" evidence="7">
    <location>
        <begin position="333"/>
        <end position="374"/>
    </location>
</feature>
<feature type="domain" description="Vps52 C-terminal" evidence="8">
    <location>
        <begin position="391"/>
        <end position="711"/>
    </location>
</feature>
<evidence type="ECO:0000256" key="1">
    <source>
        <dbReference type="ARBA" id="ARBA00004601"/>
    </source>
</evidence>
<keyword evidence="4" id="KW-0653">Protein transport</keyword>
<dbReference type="FunCoup" id="A0A151GRH9">
    <property type="interactions" value="822"/>
</dbReference>
<keyword evidence="3" id="KW-0813">Transport</keyword>
<dbReference type="RefSeq" id="XP_040659058.1">
    <property type="nucleotide sequence ID" value="XM_040798175.1"/>
</dbReference>
<gene>
    <name evidence="9" type="ORF">DCS_00840</name>
</gene>
<keyword evidence="10" id="KW-1185">Reference proteome</keyword>
<reference evidence="9 10" key="1">
    <citation type="journal article" date="2016" name="Sci. Rep.">
        <title>Insights into Adaptations to a Near-Obligate Nematode Endoparasitic Lifestyle from the Finished Genome of Drechmeria coniospora.</title>
        <authorList>
            <person name="Zhang L."/>
            <person name="Zhou Z."/>
            <person name="Guo Q."/>
            <person name="Fokkens L."/>
            <person name="Miskei M."/>
            <person name="Pocsi I."/>
            <person name="Zhang W."/>
            <person name="Chen M."/>
            <person name="Wang L."/>
            <person name="Sun Y."/>
            <person name="Donzelli B.G."/>
            <person name="Gibson D.M."/>
            <person name="Nelson D.R."/>
            <person name="Luo J.G."/>
            <person name="Rep M."/>
            <person name="Liu H."/>
            <person name="Yang S."/>
            <person name="Wang J."/>
            <person name="Krasnoff S.B."/>
            <person name="Xu Y."/>
            <person name="Molnar I."/>
            <person name="Lin M."/>
        </authorList>
    </citation>
    <scope>NUCLEOTIDE SEQUENCE [LARGE SCALE GENOMIC DNA]</scope>
    <source>
        <strain evidence="9 10">ARSEF 6962</strain>
    </source>
</reference>
<dbReference type="EMBL" id="LAYC01000001">
    <property type="protein sequence ID" value="KYK59706.1"/>
    <property type="molecule type" value="Genomic_DNA"/>
</dbReference>
<dbReference type="GO" id="GO:0042147">
    <property type="term" value="P:retrograde transport, endosome to Golgi"/>
    <property type="evidence" value="ECO:0007669"/>
    <property type="project" value="TreeGrafter"/>
</dbReference>
<feature type="compositionally biased region" description="Low complexity" evidence="6">
    <location>
        <begin position="54"/>
        <end position="73"/>
    </location>
</feature>
<keyword evidence="5" id="KW-0333">Golgi apparatus</keyword>
<dbReference type="GO" id="GO:0006896">
    <property type="term" value="P:Golgi to vacuole transport"/>
    <property type="evidence" value="ECO:0007669"/>
    <property type="project" value="TreeGrafter"/>
</dbReference>
<evidence type="ECO:0000256" key="3">
    <source>
        <dbReference type="ARBA" id="ARBA00022448"/>
    </source>
</evidence>
<comment type="similarity">
    <text evidence="2">Belongs to the VPS52 family.</text>
</comment>
<dbReference type="Pfam" id="PF20655">
    <property type="entry name" value="Vps52_C"/>
    <property type="match status" value="1"/>
</dbReference>
<dbReference type="Proteomes" id="UP000076580">
    <property type="component" value="Chromosome 01"/>
</dbReference>
<dbReference type="InParanoid" id="A0A151GRH9"/>
<dbReference type="GeneID" id="63713483"/>
<accession>A0A151GRH9</accession>
<dbReference type="GO" id="GO:0032456">
    <property type="term" value="P:endocytic recycling"/>
    <property type="evidence" value="ECO:0007669"/>
    <property type="project" value="TreeGrafter"/>
</dbReference>
<dbReference type="InterPro" id="IPR007258">
    <property type="entry name" value="Vps52"/>
</dbReference>
<dbReference type="GO" id="GO:0000938">
    <property type="term" value="C:GARP complex"/>
    <property type="evidence" value="ECO:0007669"/>
    <property type="project" value="TreeGrafter"/>
</dbReference>
<dbReference type="AlphaFoldDB" id="A0A151GRH9"/>
<evidence type="ECO:0000313" key="9">
    <source>
        <dbReference type="EMBL" id="KYK59706.1"/>
    </source>
</evidence>
<dbReference type="PANTHER" id="PTHR14190">
    <property type="entry name" value="SUPPRESSOR OF ACTIN MUTATIONS 2/VACUOLAR PROTEIN SORTING 52"/>
    <property type="match status" value="1"/>
</dbReference>
<protein>
    <submittedName>
        <fullName evidence="9">Vps52 / Sac2 family protein</fullName>
    </submittedName>
</protein>
<organism evidence="9 10">
    <name type="scientific">Drechmeria coniospora</name>
    <name type="common">Nematophagous fungus</name>
    <name type="synonym">Meria coniospora</name>
    <dbReference type="NCBI Taxonomy" id="98403"/>
    <lineage>
        <taxon>Eukaryota</taxon>
        <taxon>Fungi</taxon>
        <taxon>Dikarya</taxon>
        <taxon>Ascomycota</taxon>
        <taxon>Pezizomycotina</taxon>
        <taxon>Sordariomycetes</taxon>
        <taxon>Hypocreomycetidae</taxon>
        <taxon>Hypocreales</taxon>
        <taxon>Ophiocordycipitaceae</taxon>
        <taxon>Drechmeria</taxon>
    </lineage>
</organism>
<evidence type="ECO:0000256" key="6">
    <source>
        <dbReference type="SAM" id="MobiDB-lite"/>
    </source>
</evidence>
<dbReference type="STRING" id="98403.A0A151GRH9"/>
<evidence type="ECO:0000259" key="7">
    <source>
        <dbReference type="Pfam" id="PF04129"/>
    </source>
</evidence>
<dbReference type="InterPro" id="IPR048319">
    <property type="entry name" value="Vps52_CC"/>
</dbReference>
<evidence type="ECO:0000256" key="5">
    <source>
        <dbReference type="ARBA" id="ARBA00023034"/>
    </source>
</evidence>
<feature type="region of interest" description="Disordered" evidence="6">
    <location>
        <begin position="134"/>
        <end position="182"/>
    </location>
</feature>
<feature type="region of interest" description="Disordered" evidence="6">
    <location>
        <begin position="1"/>
        <end position="92"/>
    </location>
</feature>
<evidence type="ECO:0000259" key="8">
    <source>
        <dbReference type="Pfam" id="PF20655"/>
    </source>
</evidence>
<evidence type="ECO:0000313" key="10">
    <source>
        <dbReference type="Proteomes" id="UP000076580"/>
    </source>
</evidence>
<dbReference type="InterPro" id="IPR048361">
    <property type="entry name" value="Vps52_C"/>
</dbReference>
<evidence type="ECO:0000256" key="2">
    <source>
        <dbReference type="ARBA" id="ARBA00008180"/>
    </source>
</evidence>
<dbReference type="Pfam" id="PF04129">
    <property type="entry name" value="Vps52_CC"/>
    <property type="match status" value="2"/>
</dbReference>
<feature type="compositionally biased region" description="Polar residues" evidence="6">
    <location>
        <begin position="134"/>
        <end position="164"/>
    </location>
</feature>
<dbReference type="GO" id="GO:0005829">
    <property type="term" value="C:cytosol"/>
    <property type="evidence" value="ECO:0007669"/>
    <property type="project" value="GOC"/>
</dbReference>
<dbReference type="PANTHER" id="PTHR14190:SF7">
    <property type="entry name" value="VACUOLAR PROTEIN SORTING-ASSOCIATED PROTEIN 52 HOMOLOG"/>
    <property type="match status" value="1"/>
</dbReference>
<comment type="subcellular location">
    <subcellularLocation>
        <location evidence="1">Golgi apparatus</location>
        <location evidence="1">trans-Golgi network</location>
    </subcellularLocation>
</comment>
<feature type="domain" description="Vps52 coiled-coil" evidence="7">
    <location>
        <begin position="183"/>
        <end position="311"/>
    </location>
</feature>